<evidence type="ECO:0000256" key="2">
    <source>
        <dbReference type="ARBA" id="ARBA00006434"/>
    </source>
</evidence>
<keyword evidence="16" id="KW-1185">Reference proteome</keyword>
<feature type="transmembrane region" description="Helical" evidence="14">
    <location>
        <begin position="251"/>
        <end position="269"/>
    </location>
</feature>
<dbReference type="FunFam" id="1.20.1730.10:FF:000008">
    <property type="entry name" value="High affinity choline transporter 1"/>
    <property type="match status" value="1"/>
</dbReference>
<dbReference type="InterPro" id="IPR038377">
    <property type="entry name" value="Na/Glc_symporter_sf"/>
</dbReference>
<evidence type="ECO:0000313" key="15">
    <source>
        <dbReference type="EMBL" id="KAF7400029.1"/>
    </source>
</evidence>
<feature type="transmembrane region" description="Helical" evidence="14">
    <location>
        <begin position="631"/>
        <end position="655"/>
    </location>
</feature>
<evidence type="ECO:0008006" key="17">
    <source>
        <dbReference type="Google" id="ProtNLM"/>
    </source>
</evidence>
<protein>
    <recommendedName>
        <fullName evidence="17">High-affinity choline transporter 1</fullName>
    </recommendedName>
</protein>
<dbReference type="PANTHER" id="PTHR45897">
    <property type="entry name" value="HIGH-AFFINITY CHOLINE TRANSPORTER 1"/>
    <property type="match status" value="1"/>
</dbReference>
<evidence type="ECO:0000256" key="13">
    <source>
        <dbReference type="RuleBase" id="RU362091"/>
    </source>
</evidence>
<dbReference type="Proteomes" id="UP000600918">
    <property type="component" value="Unassembled WGS sequence"/>
</dbReference>
<feature type="transmembrane region" description="Helical" evidence="14">
    <location>
        <begin position="464"/>
        <end position="489"/>
    </location>
</feature>
<evidence type="ECO:0000256" key="12">
    <source>
        <dbReference type="ARBA" id="ARBA00023201"/>
    </source>
</evidence>
<sequence>MASYRGLSMISRYPRSKSISVEPSLHQFSTGRETPTVQCGVASSTVRDVALPPPTTRTATSRTREEHAPAVDHSVEILGSRVVIVRRTFVSRADKVLLYRSNVIGGGTKTKSRKEVADFFVNRGKIDGHQCPWAVSRIRQGIALPKKPRSVGVTGSQTPIHQLFRRTVNETCHRYPNVSTLDRSPSPWDHSFRQFEHTPLEPYSPKMINIAGLISIILFYALILGVGIWAARKKESGNDSEEEVMLAGRSIGLFVGIFTMTATWVGGGYINGTAEAIYTKGLVWCQAPFGYALSLIFGGIFFANKMRQQGYITMLDPLQDAFGKRMGGLLFLPALCGEVFWAAGILAALGATLAVIIDMDQGASIILSACIAVFYTLFGGLYSVAYTDVIQLFCIFIGLWMCIPFAWANPKVESLSSMDVDWIGEIKPEEYFYYVDYGLLLIFGGIPWQVYFQRVLSSKSAGRAQLLSYVAAVGCILMAIPPVLIGAIAKATPWNETGYHGPYPLTETETSMILPMVLQYLTPDFVSFFGLGAVSAAVMSSADSSILSASSMFARNVYKLIFRQRASEMEIIWVMRAGIGVVGVLSTVMALTIPSIYGLWSMCSDLVYVILFPQLLMVVHFKEYCNTYGSLSAYIIAFLVRISGGEPLIGLPALIHYPWYDEETKIQMFPFRTMAMLLSLITLIVVSYVTQVLFETGKLAPRYDIFRCVVNVPEDIERVGPDPAEGEQMAVLATGAGKLYGSKNESHGRVNPALEPDYDMEPGYTTVGISEEVVDSGGGGGKVGLYGLNMPRQSQSTTAF</sequence>
<keyword evidence="6" id="KW-0530">Neurotransmitter biosynthesis</keyword>
<dbReference type="Gene3D" id="1.20.1730.10">
    <property type="entry name" value="Sodium/glucose cotransporter"/>
    <property type="match status" value="1"/>
</dbReference>
<feature type="transmembrane region" description="Helical" evidence="14">
    <location>
        <begin position="329"/>
        <end position="357"/>
    </location>
</feature>
<dbReference type="GO" id="GO:0005307">
    <property type="term" value="F:choline:sodium symporter activity"/>
    <property type="evidence" value="ECO:0007669"/>
    <property type="project" value="TreeGrafter"/>
</dbReference>
<keyword evidence="10 14" id="KW-0472">Membrane</keyword>
<gene>
    <name evidence="15" type="ORF">H0235_015766</name>
</gene>
<feature type="transmembrane region" description="Helical" evidence="14">
    <location>
        <begin position="431"/>
        <end position="452"/>
    </location>
</feature>
<dbReference type="InterPro" id="IPR052244">
    <property type="entry name" value="Choline_transporter"/>
</dbReference>
<evidence type="ECO:0000256" key="5">
    <source>
        <dbReference type="ARBA" id="ARBA00022847"/>
    </source>
</evidence>
<keyword evidence="7 14" id="KW-1133">Transmembrane helix</keyword>
<evidence type="ECO:0000256" key="1">
    <source>
        <dbReference type="ARBA" id="ARBA00004141"/>
    </source>
</evidence>
<evidence type="ECO:0000256" key="10">
    <source>
        <dbReference type="ARBA" id="ARBA00023136"/>
    </source>
</evidence>
<keyword evidence="11" id="KW-0325">Glycoprotein</keyword>
<comment type="caution">
    <text evidence="15">The sequence shown here is derived from an EMBL/GenBank/DDBJ whole genome shotgun (WGS) entry which is preliminary data.</text>
</comment>
<comment type="similarity">
    <text evidence="2 13">Belongs to the sodium:solute symporter (SSF) (TC 2.A.21) family.</text>
</comment>
<dbReference type="GO" id="GO:0005886">
    <property type="term" value="C:plasma membrane"/>
    <property type="evidence" value="ECO:0007669"/>
    <property type="project" value="TreeGrafter"/>
</dbReference>
<feature type="transmembrane region" description="Helical" evidence="14">
    <location>
        <begin position="389"/>
        <end position="408"/>
    </location>
</feature>
<feature type="transmembrane region" description="Helical" evidence="14">
    <location>
        <begin position="525"/>
        <end position="550"/>
    </location>
</feature>
<dbReference type="PROSITE" id="PS50283">
    <property type="entry name" value="NA_SOLUT_SYMP_3"/>
    <property type="match status" value="1"/>
</dbReference>
<evidence type="ECO:0000256" key="8">
    <source>
        <dbReference type="ARBA" id="ARBA00023053"/>
    </source>
</evidence>
<keyword evidence="4 14" id="KW-0812">Transmembrane</keyword>
<evidence type="ECO:0000313" key="16">
    <source>
        <dbReference type="Proteomes" id="UP000600918"/>
    </source>
</evidence>
<comment type="subcellular location">
    <subcellularLocation>
        <location evidence="1">Membrane</location>
        <topology evidence="1">Multi-pass membrane protein</topology>
    </subcellularLocation>
</comment>
<feature type="transmembrane region" description="Helical" evidence="14">
    <location>
        <begin position="363"/>
        <end position="382"/>
    </location>
</feature>
<accession>A0A834K415</accession>
<keyword evidence="8" id="KW-0915">Sodium</keyword>
<name>A0A834K415_VESPE</name>
<evidence type="ECO:0000256" key="11">
    <source>
        <dbReference type="ARBA" id="ARBA00023180"/>
    </source>
</evidence>
<dbReference type="AlphaFoldDB" id="A0A834K415"/>
<keyword evidence="12" id="KW-0739">Sodium transport</keyword>
<feature type="transmembrane region" description="Helical" evidence="14">
    <location>
        <begin position="571"/>
        <end position="593"/>
    </location>
</feature>
<keyword evidence="3" id="KW-0813">Transport</keyword>
<evidence type="ECO:0000256" key="9">
    <source>
        <dbReference type="ARBA" id="ARBA00023065"/>
    </source>
</evidence>
<dbReference type="PANTHER" id="PTHR45897:SF4">
    <property type="entry name" value="HIGH-AFFINITY CHOLINE TRANSPORTER 1"/>
    <property type="match status" value="1"/>
</dbReference>
<feature type="transmembrane region" description="Helical" evidence="14">
    <location>
        <begin position="675"/>
        <end position="694"/>
    </location>
</feature>
<reference evidence="15" key="1">
    <citation type="journal article" date="2020" name="G3 (Bethesda)">
        <title>High-Quality Assemblies for Three Invasive Social Wasps from the &lt;i&gt;Vespula&lt;/i&gt; Genus.</title>
        <authorList>
            <person name="Harrop T.W.R."/>
            <person name="Guhlin J."/>
            <person name="McLaughlin G.M."/>
            <person name="Permina E."/>
            <person name="Stockwell P."/>
            <person name="Gilligan J."/>
            <person name="Le Lec M.F."/>
            <person name="Gruber M.A.M."/>
            <person name="Quinn O."/>
            <person name="Lovegrove M."/>
            <person name="Duncan E.J."/>
            <person name="Remnant E.J."/>
            <person name="Van Eeckhoven J."/>
            <person name="Graham B."/>
            <person name="Knapp R.A."/>
            <person name="Langford K.W."/>
            <person name="Kronenberg Z."/>
            <person name="Press M.O."/>
            <person name="Eacker S.M."/>
            <person name="Wilson-Rankin E.E."/>
            <person name="Purcell J."/>
            <person name="Lester P.J."/>
            <person name="Dearden P.K."/>
        </authorList>
    </citation>
    <scope>NUCLEOTIDE SEQUENCE</scope>
    <source>
        <strain evidence="15">Volc-1</strain>
    </source>
</reference>
<dbReference type="Pfam" id="PF00474">
    <property type="entry name" value="SSF"/>
    <property type="match status" value="1"/>
</dbReference>
<evidence type="ECO:0000256" key="3">
    <source>
        <dbReference type="ARBA" id="ARBA00022448"/>
    </source>
</evidence>
<organism evidence="15 16">
    <name type="scientific">Vespula pensylvanica</name>
    <name type="common">Western yellow jacket</name>
    <name type="synonym">Wasp</name>
    <dbReference type="NCBI Taxonomy" id="30213"/>
    <lineage>
        <taxon>Eukaryota</taxon>
        <taxon>Metazoa</taxon>
        <taxon>Ecdysozoa</taxon>
        <taxon>Arthropoda</taxon>
        <taxon>Hexapoda</taxon>
        <taxon>Insecta</taxon>
        <taxon>Pterygota</taxon>
        <taxon>Neoptera</taxon>
        <taxon>Endopterygota</taxon>
        <taxon>Hymenoptera</taxon>
        <taxon>Apocrita</taxon>
        <taxon>Aculeata</taxon>
        <taxon>Vespoidea</taxon>
        <taxon>Vespidae</taxon>
        <taxon>Vespinae</taxon>
        <taxon>Vespula</taxon>
    </lineage>
</organism>
<feature type="transmembrane region" description="Helical" evidence="14">
    <location>
        <begin position="281"/>
        <end position="303"/>
    </location>
</feature>
<evidence type="ECO:0000256" key="4">
    <source>
        <dbReference type="ARBA" id="ARBA00022692"/>
    </source>
</evidence>
<evidence type="ECO:0000256" key="6">
    <source>
        <dbReference type="ARBA" id="ARBA00022979"/>
    </source>
</evidence>
<evidence type="ECO:0000256" key="7">
    <source>
        <dbReference type="ARBA" id="ARBA00022989"/>
    </source>
</evidence>
<dbReference type="EMBL" id="JACSDY010000018">
    <property type="protein sequence ID" value="KAF7400029.1"/>
    <property type="molecule type" value="Genomic_DNA"/>
</dbReference>
<proteinExistence type="inferred from homology"/>
<evidence type="ECO:0000256" key="14">
    <source>
        <dbReference type="SAM" id="Phobius"/>
    </source>
</evidence>
<dbReference type="InterPro" id="IPR001734">
    <property type="entry name" value="Na/solute_symporter"/>
</dbReference>
<keyword evidence="5" id="KW-0769">Symport</keyword>
<feature type="transmembrane region" description="Helical" evidence="14">
    <location>
        <begin position="599"/>
        <end position="619"/>
    </location>
</feature>
<dbReference type="GO" id="GO:0008292">
    <property type="term" value="P:acetylcholine biosynthetic process"/>
    <property type="evidence" value="ECO:0007669"/>
    <property type="project" value="UniProtKB-ARBA"/>
</dbReference>
<dbReference type="CDD" id="cd11474">
    <property type="entry name" value="SLC5sbd_CHT"/>
    <property type="match status" value="1"/>
</dbReference>
<keyword evidence="9" id="KW-0406">Ion transport</keyword>
<feature type="transmembrane region" description="Helical" evidence="14">
    <location>
        <begin position="207"/>
        <end position="230"/>
    </location>
</feature>